<keyword evidence="4" id="KW-1185">Reference proteome</keyword>
<proteinExistence type="predicted"/>
<dbReference type="AlphaFoldDB" id="A0AA37Q237"/>
<evidence type="ECO:0000259" key="2">
    <source>
        <dbReference type="Pfam" id="PF00144"/>
    </source>
</evidence>
<reference evidence="3" key="1">
    <citation type="submission" date="2022-08" db="EMBL/GenBank/DDBJ databases">
        <title>Draft genome sequencing of Roseisolibacter agri AW1220.</title>
        <authorList>
            <person name="Tobiishi Y."/>
            <person name="Tonouchi A."/>
        </authorList>
    </citation>
    <scope>NUCLEOTIDE SEQUENCE</scope>
    <source>
        <strain evidence="3">AW1220</strain>
    </source>
</reference>
<feature type="signal peptide" evidence="1">
    <location>
        <begin position="1"/>
        <end position="18"/>
    </location>
</feature>
<dbReference type="InterPro" id="IPR012338">
    <property type="entry name" value="Beta-lactam/transpept-like"/>
</dbReference>
<comment type="caution">
    <text evidence="3">The sequence shown here is derived from an EMBL/GenBank/DDBJ whole genome shotgun (WGS) entry which is preliminary data.</text>
</comment>
<dbReference type="InterPro" id="IPR050491">
    <property type="entry name" value="AmpC-like"/>
</dbReference>
<dbReference type="PANTHER" id="PTHR46825:SF9">
    <property type="entry name" value="BETA-LACTAMASE-RELATED DOMAIN-CONTAINING PROTEIN"/>
    <property type="match status" value="1"/>
</dbReference>
<protein>
    <recommendedName>
        <fullName evidence="2">Beta-lactamase-related domain-containing protein</fullName>
    </recommendedName>
</protein>
<dbReference type="Proteomes" id="UP001161325">
    <property type="component" value="Unassembled WGS sequence"/>
</dbReference>
<gene>
    <name evidence="3" type="ORF">rosag_16720</name>
</gene>
<dbReference type="RefSeq" id="WP_284349600.1">
    <property type="nucleotide sequence ID" value="NZ_BRXS01000002.1"/>
</dbReference>
<evidence type="ECO:0000313" key="3">
    <source>
        <dbReference type="EMBL" id="GLC25159.1"/>
    </source>
</evidence>
<dbReference type="Pfam" id="PF00144">
    <property type="entry name" value="Beta-lactamase"/>
    <property type="match status" value="1"/>
</dbReference>
<evidence type="ECO:0000256" key="1">
    <source>
        <dbReference type="SAM" id="SignalP"/>
    </source>
</evidence>
<dbReference type="Gene3D" id="3.40.710.10">
    <property type="entry name" value="DD-peptidase/beta-lactamase superfamily"/>
    <property type="match status" value="1"/>
</dbReference>
<feature type="chain" id="PRO_5041408349" description="Beta-lactamase-related domain-containing protein" evidence="1">
    <location>
        <begin position="19"/>
        <end position="464"/>
    </location>
</feature>
<feature type="domain" description="Beta-lactamase-related" evidence="2">
    <location>
        <begin position="35"/>
        <end position="366"/>
    </location>
</feature>
<dbReference type="InterPro" id="IPR001466">
    <property type="entry name" value="Beta-lactam-related"/>
</dbReference>
<dbReference type="PANTHER" id="PTHR46825">
    <property type="entry name" value="D-ALANYL-D-ALANINE-CARBOXYPEPTIDASE/ENDOPEPTIDASE AMPH"/>
    <property type="match status" value="1"/>
</dbReference>
<evidence type="ECO:0000313" key="4">
    <source>
        <dbReference type="Proteomes" id="UP001161325"/>
    </source>
</evidence>
<sequence length="464" mass="48651">MLRSLRLAACILALPSLATVLGAQPSRARIVARLDSIAGAPVARGDVAGLTVVVRRGGDTLLARGYGHVDLARAVPMTVDRVFPIASLTKQVAAAAVLRLVERGVVGLDDDVRRHVPDAPTQGRRITVRQLLTHTAGLPDFADRPDPDSTRARDVRPMETLARVRGLPLDFAPGTQLRYSNTGYLLLGMLLERHAGVSFAEHVTRTLLRPAGAATAGYCGVRAGATAPVSGHRRTREGLRVVERPLHPSVAHAAGGTHLCASALDLAAWNDALHRGRVLAPASYAAMTTGALVRGAGADTLRARYGFGLALSTLAGRRARHHGGDVGGYASYLAYLPDDSLSIVLLLNTEGPVRHVALAEQLIAAALGPAAPERETPVRASPATLDALAGAYGDGPAAFARSGDGLAFVWDGGPPEPMRQVAPLAFTNGASRFTFVVRPGAPPAVWADLTYVVARWTRRGAAGR</sequence>
<dbReference type="EMBL" id="BRXS01000002">
    <property type="protein sequence ID" value="GLC25159.1"/>
    <property type="molecule type" value="Genomic_DNA"/>
</dbReference>
<organism evidence="3 4">
    <name type="scientific">Roseisolibacter agri</name>
    <dbReference type="NCBI Taxonomy" id="2014610"/>
    <lineage>
        <taxon>Bacteria</taxon>
        <taxon>Pseudomonadati</taxon>
        <taxon>Gemmatimonadota</taxon>
        <taxon>Gemmatimonadia</taxon>
        <taxon>Gemmatimonadales</taxon>
        <taxon>Gemmatimonadaceae</taxon>
        <taxon>Roseisolibacter</taxon>
    </lineage>
</organism>
<accession>A0AA37Q237</accession>
<name>A0AA37Q237_9BACT</name>
<dbReference type="SUPFAM" id="SSF56601">
    <property type="entry name" value="beta-lactamase/transpeptidase-like"/>
    <property type="match status" value="1"/>
</dbReference>
<keyword evidence="1" id="KW-0732">Signal</keyword>